<protein>
    <recommendedName>
        <fullName evidence="1">NAD(P)-binding domain-containing protein</fullName>
    </recommendedName>
</protein>
<dbReference type="InterPro" id="IPR016040">
    <property type="entry name" value="NAD(P)-bd_dom"/>
</dbReference>
<dbReference type="Gene3D" id="3.40.50.720">
    <property type="entry name" value="NAD(P)-binding Rossmann-like Domain"/>
    <property type="match status" value="1"/>
</dbReference>
<feature type="domain" description="NAD(P)-binding" evidence="1">
    <location>
        <begin position="26"/>
        <end position="219"/>
    </location>
</feature>
<comment type="caution">
    <text evidence="2">The sequence shown here is derived from an EMBL/GenBank/DDBJ whole genome shotgun (WGS) entry which is preliminary data.</text>
</comment>
<sequence>MAHLKLRDPSVQGTNPYAGIKAFVAGATGGTGRKIVEELVAKGIPVRALVRDKSKASDLLVDGVEVVEGDVYQYMTLPKALGDCNVVFCATGSREPLDPLGPFTVDYNGTVNLVNVAARAGKVKHFVFVTSIGTDDILFPLNLFWGVLFWKKRAEEALQRSGLTYTIVRPGGLKNEPEDGSGKGNVIMKGPNSFGLPPREQPGSILREQVAEVCVAALIEEEAANKIVEVISKESADEQSMSDLFAGV</sequence>
<dbReference type="EMBL" id="LGRX02035156">
    <property type="protein sequence ID" value="KAK3236135.1"/>
    <property type="molecule type" value="Genomic_DNA"/>
</dbReference>
<dbReference type="AlphaFoldDB" id="A0AAE0BHV3"/>
<evidence type="ECO:0000313" key="2">
    <source>
        <dbReference type="EMBL" id="KAK3236135.1"/>
    </source>
</evidence>
<reference evidence="2 3" key="1">
    <citation type="journal article" date="2015" name="Genome Biol. Evol.">
        <title>Comparative Genomics of a Bacterivorous Green Alga Reveals Evolutionary Causalities and Consequences of Phago-Mixotrophic Mode of Nutrition.</title>
        <authorList>
            <person name="Burns J.A."/>
            <person name="Paasch A."/>
            <person name="Narechania A."/>
            <person name="Kim E."/>
        </authorList>
    </citation>
    <scope>NUCLEOTIDE SEQUENCE [LARGE SCALE GENOMIC DNA]</scope>
    <source>
        <strain evidence="2 3">PLY_AMNH</strain>
    </source>
</reference>
<keyword evidence="3" id="KW-1185">Reference proteome</keyword>
<gene>
    <name evidence="2" type="ORF">CYMTET_53703</name>
</gene>
<dbReference type="InterPro" id="IPR036291">
    <property type="entry name" value="NAD(P)-bd_dom_sf"/>
</dbReference>
<dbReference type="PANTHER" id="PTHR15020">
    <property type="entry name" value="FLAVIN REDUCTASE-RELATED"/>
    <property type="match status" value="1"/>
</dbReference>
<dbReference type="CDD" id="cd05243">
    <property type="entry name" value="SDR_a5"/>
    <property type="match status" value="1"/>
</dbReference>
<evidence type="ECO:0000313" key="3">
    <source>
        <dbReference type="Proteomes" id="UP001190700"/>
    </source>
</evidence>
<dbReference type="Proteomes" id="UP001190700">
    <property type="component" value="Unassembled WGS sequence"/>
</dbReference>
<proteinExistence type="predicted"/>
<dbReference type="Pfam" id="PF13460">
    <property type="entry name" value="NAD_binding_10"/>
    <property type="match status" value="1"/>
</dbReference>
<evidence type="ECO:0000259" key="1">
    <source>
        <dbReference type="Pfam" id="PF13460"/>
    </source>
</evidence>
<dbReference type="PANTHER" id="PTHR15020:SF42">
    <property type="entry name" value="NAD(P)-BINDING DOMAIN-CONTAINING PROTEIN"/>
    <property type="match status" value="1"/>
</dbReference>
<dbReference type="SUPFAM" id="SSF51735">
    <property type="entry name" value="NAD(P)-binding Rossmann-fold domains"/>
    <property type="match status" value="1"/>
</dbReference>
<organism evidence="2 3">
    <name type="scientific">Cymbomonas tetramitiformis</name>
    <dbReference type="NCBI Taxonomy" id="36881"/>
    <lineage>
        <taxon>Eukaryota</taxon>
        <taxon>Viridiplantae</taxon>
        <taxon>Chlorophyta</taxon>
        <taxon>Pyramimonadophyceae</taxon>
        <taxon>Pyramimonadales</taxon>
        <taxon>Pyramimonadaceae</taxon>
        <taxon>Cymbomonas</taxon>
    </lineage>
</organism>
<accession>A0AAE0BHV3</accession>
<name>A0AAE0BHV3_9CHLO</name>